<dbReference type="Proteomes" id="UP000306552">
    <property type="component" value="Unassembled WGS sequence"/>
</dbReference>
<gene>
    <name evidence="4" type="ORF">FCN74_04320</name>
</gene>
<proteinExistence type="inferred from homology"/>
<dbReference type="PANTHER" id="PTHR43736:SF1">
    <property type="entry name" value="DIHYDRONEOPTERIN TRIPHOSPHATE DIPHOSPHATASE"/>
    <property type="match status" value="1"/>
</dbReference>
<dbReference type="PANTHER" id="PTHR43736">
    <property type="entry name" value="ADP-RIBOSE PYROPHOSPHATASE"/>
    <property type="match status" value="1"/>
</dbReference>
<evidence type="ECO:0000256" key="2">
    <source>
        <dbReference type="RuleBase" id="RU003476"/>
    </source>
</evidence>
<dbReference type="SUPFAM" id="SSF55811">
    <property type="entry name" value="Nudix"/>
    <property type="match status" value="1"/>
</dbReference>
<dbReference type="PRINTS" id="PR00502">
    <property type="entry name" value="NUDIXFAMILY"/>
</dbReference>
<dbReference type="RefSeq" id="WP_138931348.1">
    <property type="nucleotide sequence ID" value="NZ_SWMU01000001.1"/>
</dbReference>
<comment type="similarity">
    <text evidence="2">Belongs to the Nudix hydrolase family.</text>
</comment>
<comment type="caution">
    <text evidence="4">The sequence shown here is derived from an EMBL/GenBank/DDBJ whole genome shotgun (WGS) entry which is preliminary data.</text>
</comment>
<evidence type="ECO:0000313" key="4">
    <source>
        <dbReference type="EMBL" id="TKS57648.1"/>
    </source>
</evidence>
<dbReference type="InterPro" id="IPR015797">
    <property type="entry name" value="NUDIX_hydrolase-like_dom_sf"/>
</dbReference>
<dbReference type="EMBL" id="SWMU01000001">
    <property type="protein sequence ID" value="TKS57648.1"/>
    <property type="molecule type" value="Genomic_DNA"/>
</dbReference>
<dbReference type="Pfam" id="PF00293">
    <property type="entry name" value="NUDIX"/>
    <property type="match status" value="1"/>
</dbReference>
<keyword evidence="5" id="KW-1185">Reference proteome</keyword>
<dbReference type="OrthoDB" id="9786141at2"/>
<dbReference type="GO" id="GO:0016787">
    <property type="term" value="F:hydrolase activity"/>
    <property type="evidence" value="ECO:0007669"/>
    <property type="project" value="UniProtKB-KW"/>
</dbReference>
<feature type="domain" description="Nudix hydrolase" evidence="3">
    <location>
        <begin position="5"/>
        <end position="139"/>
    </location>
</feature>
<evidence type="ECO:0000256" key="1">
    <source>
        <dbReference type="ARBA" id="ARBA00022801"/>
    </source>
</evidence>
<organism evidence="4 5">
    <name type="scientific">Mesohalobacter halotolerans</name>
    <dbReference type="NCBI Taxonomy" id="1883405"/>
    <lineage>
        <taxon>Bacteria</taxon>
        <taxon>Pseudomonadati</taxon>
        <taxon>Bacteroidota</taxon>
        <taxon>Flavobacteriia</taxon>
        <taxon>Flavobacteriales</taxon>
        <taxon>Flavobacteriaceae</taxon>
        <taxon>Mesohalobacter</taxon>
    </lineage>
</organism>
<dbReference type="PROSITE" id="PS00893">
    <property type="entry name" value="NUDIX_BOX"/>
    <property type="match status" value="1"/>
</dbReference>
<evidence type="ECO:0000259" key="3">
    <source>
        <dbReference type="PROSITE" id="PS51462"/>
    </source>
</evidence>
<protein>
    <submittedName>
        <fullName evidence="4">NUDIX hydrolase</fullName>
    </submittedName>
</protein>
<accession>A0A4U5TWN1</accession>
<sequence length="141" mass="16302">MKQQINITADAIVFYRHKQGFKVLLIKRKNEPFKNVYAFPGGFVDQGELVIEACQRELAEETGLSIKTEELKFVNFYDEPQRDPRGRTITFAFTAIIENEVTVKGKDDAETAKWKDIKDLEHLAFDHKTILEDALKMIHSK</sequence>
<dbReference type="AlphaFoldDB" id="A0A4U5TWN1"/>
<dbReference type="CDD" id="cd18873">
    <property type="entry name" value="NUDIX_NadM_like"/>
    <property type="match status" value="1"/>
</dbReference>
<evidence type="ECO:0000313" key="5">
    <source>
        <dbReference type="Proteomes" id="UP000306552"/>
    </source>
</evidence>
<dbReference type="InterPro" id="IPR020084">
    <property type="entry name" value="NUDIX_hydrolase_CS"/>
</dbReference>
<dbReference type="PROSITE" id="PS51462">
    <property type="entry name" value="NUDIX"/>
    <property type="match status" value="1"/>
</dbReference>
<dbReference type="InterPro" id="IPR020476">
    <property type="entry name" value="Nudix_hydrolase"/>
</dbReference>
<name>A0A4U5TWN1_9FLAO</name>
<dbReference type="Gene3D" id="3.90.79.10">
    <property type="entry name" value="Nucleoside Triphosphate Pyrophosphohydrolase"/>
    <property type="match status" value="1"/>
</dbReference>
<keyword evidence="1 2" id="KW-0378">Hydrolase</keyword>
<dbReference type="InterPro" id="IPR000086">
    <property type="entry name" value="NUDIX_hydrolase_dom"/>
</dbReference>
<reference evidence="4 5" key="1">
    <citation type="submission" date="2019-04" db="EMBL/GenBank/DDBJ databases">
        <title>Psychroflexus halotolerans sp. nov., isolated from a marine solar saltern.</title>
        <authorList>
            <person name="Feng X."/>
        </authorList>
    </citation>
    <scope>NUCLEOTIDE SEQUENCE [LARGE SCALE GENOMIC DNA]</scope>
    <source>
        <strain evidence="4 5">WDS2C27</strain>
    </source>
</reference>